<name>A0A6A4SBE0_SCOMX</name>
<proteinExistence type="predicted"/>
<gene>
    <name evidence="2" type="ORF">F2P81_018135</name>
</gene>
<dbReference type="EMBL" id="VEVO01000016">
    <property type="protein sequence ID" value="KAF0029030.1"/>
    <property type="molecule type" value="Genomic_DNA"/>
</dbReference>
<dbReference type="Proteomes" id="UP000438429">
    <property type="component" value="Unassembled WGS sequence"/>
</dbReference>
<evidence type="ECO:0000313" key="2">
    <source>
        <dbReference type="EMBL" id="KAF0029030.1"/>
    </source>
</evidence>
<accession>A0A6A4SBE0</accession>
<sequence length="93" mass="10540">MSCVLPLKICSEYIVHLTTTFLDNISSSAQLVGPHLTSLVPTTYYPLRRDPFEENASKESSQHEWDVGGSEKKSDHKFTDRDLNFQSISFYPG</sequence>
<dbReference type="AlphaFoldDB" id="A0A6A4SBE0"/>
<protein>
    <submittedName>
        <fullName evidence="2">Uncharacterized protein</fullName>
    </submittedName>
</protein>
<feature type="region of interest" description="Disordered" evidence="1">
    <location>
        <begin position="54"/>
        <end position="78"/>
    </location>
</feature>
<reference evidence="2 3" key="1">
    <citation type="submission" date="2019-06" db="EMBL/GenBank/DDBJ databases">
        <title>Draft genomes of female and male turbot (Scophthalmus maximus).</title>
        <authorList>
            <person name="Xu H."/>
            <person name="Xu X.-W."/>
            <person name="Shao C."/>
            <person name="Chen S."/>
        </authorList>
    </citation>
    <scope>NUCLEOTIDE SEQUENCE [LARGE SCALE GENOMIC DNA]</scope>
    <source>
        <strain evidence="2">Ysfricsl-2016a</strain>
        <tissue evidence="2">Blood</tissue>
    </source>
</reference>
<organism evidence="2 3">
    <name type="scientific">Scophthalmus maximus</name>
    <name type="common">Turbot</name>
    <name type="synonym">Psetta maxima</name>
    <dbReference type="NCBI Taxonomy" id="52904"/>
    <lineage>
        <taxon>Eukaryota</taxon>
        <taxon>Metazoa</taxon>
        <taxon>Chordata</taxon>
        <taxon>Craniata</taxon>
        <taxon>Vertebrata</taxon>
        <taxon>Euteleostomi</taxon>
        <taxon>Actinopterygii</taxon>
        <taxon>Neopterygii</taxon>
        <taxon>Teleostei</taxon>
        <taxon>Neoteleostei</taxon>
        <taxon>Acanthomorphata</taxon>
        <taxon>Carangaria</taxon>
        <taxon>Pleuronectiformes</taxon>
        <taxon>Pleuronectoidei</taxon>
        <taxon>Scophthalmidae</taxon>
        <taxon>Scophthalmus</taxon>
    </lineage>
</organism>
<evidence type="ECO:0000313" key="3">
    <source>
        <dbReference type="Proteomes" id="UP000438429"/>
    </source>
</evidence>
<evidence type="ECO:0000256" key="1">
    <source>
        <dbReference type="SAM" id="MobiDB-lite"/>
    </source>
</evidence>
<comment type="caution">
    <text evidence="2">The sequence shown here is derived from an EMBL/GenBank/DDBJ whole genome shotgun (WGS) entry which is preliminary data.</text>
</comment>